<sequence>MTSAEFMSEQAVREDLAAVYRLIARFGMDDLIHTHVSARLPQEPDKLLINRYGDLFREVTPESLLVIDHDGDQVRGTQAPINTAGIVIHTAIHAARPDAMCVVHTHTVAGVAVSCLDEGLLPLNQTALLFHGRVSYHAFEGIALDRDEQVRLVADLGTNNTMILRNHGLLTVGRSVGEAFGLMYNLEQACKMQLAAMAAGAKLVIPPESVQARTVGQYDADPDGAAGLEWQALRRLAAMAF</sequence>
<name>A0A6A7Y956_9HYPH</name>
<comment type="caution">
    <text evidence="3">The sequence shown here is derived from an EMBL/GenBank/DDBJ whole genome shotgun (WGS) entry which is preliminary data.</text>
</comment>
<reference evidence="3 4" key="1">
    <citation type="submission" date="2019-09" db="EMBL/GenBank/DDBJ databases">
        <title>Segnochrobactrum spirostomi gen. nov., sp. nov., isolated from the ciliate Spirostomum cf. yagiui and description of a novel family, Segnochrobactraceae fam. nov. within the order Rhizobiales of the class Alphaproteobacteria.</title>
        <authorList>
            <person name="Akter S."/>
            <person name="Shazib S.U.A."/>
            <person name="Shin M.K."/>
        </authorList>
    </citation>
    <scope>NUCLEOTIDE SEQUENCE [LARGE SCALE GENOMIC DNA]</scope>
    <source>
        <strain evidence="3 4">Sp-1</strain>
    </source>
</reference>
<dbReference type="GO" id="GO:0005856">
    <property type="term" value="C:cytoskeleton"/>
    <property type="evidence" value="ECO:0007669"/>
    <property type="project" value="TreeGrafter"/>
</dbReference>
<comment type="similarity">
    <text evidence="1">Belongs to the aldolase class II family.</text>
</comment>
<dbReference type="PANTHER" id="PTHR10672:SF3">
    <property type="entry name" value="PROTEIN HU-LI TAI SHAO"/>
    <property type="match status" value="1"/>
</dbReference>
<protein>
    <submittedName>
        <fullName evidence="3">Class II aldolase/adducin family protein</fullName>
    </submittedName>
</protein>
<feature type="domain" description="Class II aldolase/adducin N-terminal" evidence="2">
    <location>
        <begin position="14"/>
        <end position="194"/>
    </location>
</feature>
<dbReference type="GO" id="GO:0051015">
    <property type="term" value="F:actin filament binding"/>
    <property type="evidence" value="ECO:0007669"/>
    <property type="project" value="TreeGrafter"/>
</dbReference>
<dbReference type="AlphaFoldDB" id="A0A6A7Y956"/>
<dbReference type="Pfam" id="PF00596">
    <property type="entry name" value="Aldolase_II"/>
    <property type="match status" value="1"/>
</dbReference>
<evidence type="ECO:0000313" key="4">
    <source>
        <dbReference type="Proteomes" id="UP000332515"/>
    </source>
</evidence>
<dbReference type="SUPFAM" id="SSF53639">
    <property type="entry name" value="AraD/HMP-PK domain-like"/>
    <property type="match status" value="1"/>
</dbReference>
<dbReference type="PANTHER" id="PTHR10672">
    <property type="entry name" value="ADDUCIN"/>
    <property type="match status" value="1"/>
</dbReference>
<evidence type="ECO:0000256" key="1">
    <source>
        <dbReference type="ARBA" id="ARBA00037961"/>
    </source>
</evidence>
<gene>
    <name evidence="3" type="ORF">F0357_18095</name>
</gene>
<dbReference type="SMART" id="SM01007">
    <property type="entry name" value="Aldolase_II"/>
    <property type="match status" value="1"/>
</dbReference>
<evidence type="ECO:0000313" key="3">
    <source>
        <dbReference type="EMBL" id="MQT14528.1"/>
    </source>
</evidence>
<evidence type="ECO:0000259" key="2">
    <source>
        <dbReference type="SMART" id="SM01007"/>
    </source>
</evidence>
<dbReference type="RefSeq" id="WP_153485432.1">
    <property type="nucleotide sequence ID" value="NZ_VWNA01000001.1"/>
</dbReference>
<dbReference type="Gene3D" id="3.40.225.10">
    <property type="entry name" value="Class II aldolase/adducin N-terminal domain"/>
    <property type="match status" value="1"/>
</dbReference>
<organism evidence="3 4">
    <name type="scientific">Segnochrobactrum spirostomi</name>
    <dbReference type="NCBI Taxonomy" id="2608987"/>
    <lineage>
        <taxon>Bacteria</taxon>
        <taxon>Pseudomonadati</taxon>
        <taxon>Pseudomonadota</taxon>
        <taxon>Alphaproteobacteria</taxon>
        <taxon>Hyphomicrobiales</taxon>
        <taxon>Segnochrobactraceae</taxon>
        <taxon>Segnochrobactrum</taxon>
    </lineage>
</organism>
<dbReference type="InterPro" id="IPR036409">
    <property type="entry name" value="Aldolase_II/adducin_N_sf"/>
</dbReference>
<keyword evidence="4" id="KW-1185">Reference proteome</keyword>
<accession>A0A6A7Y956</accession>
<dbReference type="EMBL" id="VWNA01000001">
    <property type="protein sequence ID" value="MQT14528.1"/>
    <property type="molecule type" value="Genomic_DNA"/>
</dbReference>
<dbReference type="NCBIfam" id="NF005451">
    <property type="entry name" value="PRK07044.1"/>
    <property type="match status" value="1"/>
</dbReference>
<dbReference type="InterPro" id="IPR001303">
    <property type="entry name" value="Aldolase_II/adducin_N"/>
</dbReference>
<proteinExistence type="inferred from homology"/>
<dbReference type="InterPro" id="IPR051017">
    <property type="entry name" value="Aldolase-II_Adducin_sf"/>
</dbReference>
<dbReference type="Proteomes" id="UP000332515">
    <property type="component" value="Unassembled WGS sequence"/>
</dbReference>